<feature type="transmembrane region" description="Helical" evidence="5">
    <location>
        <begin position="75"/>
        <end position="96"/>
    </location>
</feature>
<evidence type="ECO:0000313" key="8">
    <source>
        <dbReference type="EMBL" id="GAA5165706.1"/>
    </source>
</evidence>
<feature type="transmembrane region" description="Helical" evidence="5">
    <location>
        <begin position="7"/>
        <end position="31"/>
    </location>
</feature>
<keyword evidence="3 5" id="KW-0745">Spermidine biosynthesis</keyword>
<dbReference type="EMBL" id="BAABLD010000008">
    <property type="protein sequence ID" value="GAA5165706.1"/>
    <property type="molecule type" value="Genomic_DNA"/>
</dbReference>
<evidence type="ECO:0000256" key="2">
    <source>
        <dbReference type="ARBA" id="ARBA00022679"/>
    </source>
</evidence>
<dbReference type="NCBIfam" id="NF002956">
    <property type="entry name" value="PRK03612.1"/>
    <property type="match status" value="1"/>
</dbReference>
<comment type="subunit">
    <text evidence="5">Homodimer or homotetramer.</text>
</comment>
<sequence>MFADRILILSVFIVASCGLAYELIAGALSSYLLGDSVLQYSSIIGAYLFAMGIGSHLSKYVRDEDTVTRFVEIELLVGLIGGLSALALFIVFAWLAAPFRTVLYALVIIIGTLVGMEIPLVMRIFNARRAEFRDMVSRVLTFDYLGALAVSLLFPLLMAPKLGLARSALLFGIANVIIALVTARCLRDEVRSLRAVMARGLIVLAVLLGGFASAGRMTHWAEQGLFGDRIVHALSTPYQRLVITQWKDELRLYLNGNLQFSSLDEHRYHEALVHPAMQNLPAARTALVLGGGDGFAVRELLKYPQLQKVTLVDLDPQMTQLFSSAANLTALNHNALNDKRVQVINADAAQWLEQSRDSFDLVVIDLPDPSNYALGKLYSVPMYRLVAQHLAANGYVVVQSTSPWYAPHAYWCVAETLKAAGLNIWPYHAHVPSFGEWGYVLAAPHNRFTVPTSYSVPTRFLDADSTRAMFSFPADLQVPKVEPNRLNDQALVRYFEQDWGRFQR</sequence>
<comment type="function">
    <text evidence="5">Catalyzes the irreversible transfer of a propylamine group from the amino donor S-adenosylmethioninamine (decarboxy-AdoMet) to putrescine (1,4-diaminobutane) to yield spermidine.</text>
</comment>
<dbReference type="EC" id="2.5.1.16" evidence="5"/>
<gene>
    <name evidence="5" type="primary">speE</name>
    <name evidence="8" type="ORF">GCM10025770_21680</name>
</gene>
<organism evidence="8 9">
    <name type="scientific">Viridibacterium curvum</name>
    <dbReference type="NCBI Taxonomy" id="1101404"/>
    <lineage>
        <taxon>Bacteria</taxon>
        <taxon>Pseudomonadati</taxon>
        <taxon>Pseudomonadota</taxon>
        <taxon>Betaproteobacteria</taxon>
        <taxon>Rhodocyclales</taxon>
        <taxon>Rhodocyclaceae</taxon>
        <taxon>Viridibacterium</taxon>
    </lineage>
</organism>
<keyword evidence="9" id="KW-1185">Reference proteome</keyword>
<evidence type="ECO:0000256" key="4">
    <source>
        <dbReference type="ARBA" id="ARBA00023115"/>
    </source>
</evidence>
<dbReference type="PROSITE" id="PS51006">
    <property type="entry name" value="PABS_2"/>
    <property type="match status" value="1"/>
</dbReference>
<keyword evidence="5" id="KW-0812">Transmembrane</keyword>
<dbReference type="Pfam" id="PF01564">
    <property type="entry name" value="Spermine_synth"/>
    <property type="match status" value="1"/>
</dbReference>
<feature type="active site" description="Proton acceptor" evidence="5 6">
    <location>
        <position position="365"/>
    </location>
</feature>
<dbReference type="SUPFAM" id="SSF53335">
    <property type="entry name" value="S-adenosyl-L-methionine-dependent methyltransferases"/>
    <property type="match status" value="1"/>
</dbReference>
<dbReference type="PROSITE" id="PS51257">
    <property type="entry name" value="PROKAR_LIPOPROTEIN"/>
    <property type="match status" value="1"/>
</dbReference>
<dbReference type="Proteomes" id="UP001500547">
    <property type="component" value="Unassembled WGS sequence"/>
</dbReference>
<keyword evidence="5" id="KW-1003">Cell membrane</keyword>
<evidence type="ECO:0000256" key="1">
    <source>
        <dbReference type="ARBA" id="ARBA00007867"/>
    </source>
</evidence>
<comment type="subcellular location">
    <subcellularLocation>
        <location evidence="5">Cell membrane</location>
        <topology evidence="5">Multi-pass membrane protein</topology>
    </subcellularLocation>
</comment>
<comment type="catalytic activity">
    <reaction evidence="5">
        <text>S-adenosyl 3-(methylsulfanyl)propylamine + putrescine = S-methyl-5'-thioadenosine + spermidine + H(+)</text>
        <dbReference type="Rhea" id="RHEA:12721"/>
        <dbReference type="ChEBI" id="CHEBI:15378"/>
        <dbReference type="ChEBI" id="CHEBI:17509"/>
        <dbReference type="ChEBI" id="CHEBI:57443"/>
        <dbReference type="ChEBI" id="CHEBI:57834"/>
        <dbReference type="ChEBI" id="CHEBI:326268"/>
        <dbReference type="EC" id="2.5.1.16"/>
    </reaction>
</comment>
<evidence type="ECO:0000259" key="7">
    <source>
        <dbReference type="PROSITE" id="PS51006"/>
    </source>
</evidence>
<dbReference type="PANTHER" id="PTHR43317">
    <property type="entry name" value="THERMOSPERMINE SYNTHASE ACAULIS5"/>
    <property type="match status" value="1"/>
</dbReference>
<feature type="binding site" evidence="5">
    <location>
        <position position="293"/>
    </location>
    <ligand>
        <name>spermidine</name>
        <dbReference type="ChEBI" id="CHEBI:57834"/>
    </ligand>
</feature>
<comment type="caution">
    <text evidence="8">The sequence shown here is derived from an EMBL/GenBank/DDBJ whole genome shotgun (WGS) entry which is preliminary data.</text>
</comment>
<feature type="transmembrane region" description="Helical" evidence="5">
    <location>
        <begin position="164"/>
        <end position="183"/>
    </location>
</feature>
<dbReference type="PANTHER" id="PTHR43317:SF1">
    <property type="entry name" value="THERMOSPERMINE SYNTHASE ACAULIS5"/>
    <property type="match status" value="1"/>
</dbReference>
<feature type="binding site" evidence="5">
    <location>
        <position position="269"/>
    </location>
    <ligand>
        <name>spermidine</name>
        <dbReference type="ChEBI" id="CHEBI:57834"/>
    </ligand>
</feature>
<feature type="binding site" evidence="5">
    <location>
        <position position="313"/>
    </location>
    <ligand>
        <name>S-methyl-5'-thioadenosine</name>
        <dbReference type="ChEBI" id="CHEBI:17509"/>
    </ligand>
</feature>
<dbReference type="RefSeq" id="WP_345532963.1">
    <property type="nucleotide sequence ID" value="NZ_BAABLD010000008.1"/>
</dbReference>
<dbReference type="NCBIfam" id="NF037959">
    <property type="entry name" value="MFS_SpdSyn"/>
    <property type="match status" value="1"/>
</dbReference>
<feature type="transmembrane region" description="Helical" evidence="5">
    <location>
        <begin position="37"/>
        <end position="54"/>
    </location>
</feature>
<accession>A0ABP9QQP4</accession>
<feature type="binding site" evidence="5">
    <location>
        <begin position="347"/>
        <end position="348"/>
    </location>
    <ligand>
        <name>S-methyl-5'-thioadenosine</name>
        <dbReference type="ChEBI" id="CHEBI:17509"/>
    </ligand>
</feature>
<reference evidence="9" key="1">
    <citation type="journal article" date="2019" name="Int. J. Syst. Evol. Microbiol.">
        <title>The Global Catalogue of Microorganisms (GCM) 10K type strain sequencing project: providing services to taxonomists for standard genome sequencing and annotation.</title>
        <authorList>
            <consortium name="The Broad Institute Genomics Platform"/>
            <consortium name="The Broad Institute Genome Sequencing Center for Infectious Disease"/>
            <person name="Wu L."/>
            <person name="Ma J."/>
        </authorList>
    </citation>
    <scope>NUCLEOTIDE SEQUENCE [LARGE SCALE GENOMIC DNA]</scope>
    <source>
        <strain evidence="9">JCM 18715</strain>
    </source>
</reference>
<name>A0ABP9QQP4_9RHOO</name>
<evidence type="ECO:0000256" key="3">
    <source>
        <dbReference type="ARBA" id="ARBA00023066"/>
    </source>
</evidence>
<proteinExistence type="inferred from homology"/>
<dbReference type="InterPro" id="IPR029063">
    <property type="entry name" value="SAM-dependent_MTases_sf"/>
</dbReference>
<feature type="transmembrane region" description="Helical" evidence="5">
    <location>
        <begin position="137"/>
        <end position="158"/>
    </location>
</feature>
<feature type="binding site" evidence="5">
    <location>
        <position position="239"/>
    </location>
    <ligand>
        <name>S-methyl-5'-thioadenosine</name>
        <dbReference type="ChEBI" id="CHEBI:17509"/>
    </ligand>
</feature>
<evidence type="ECO:0000313" key="9">
    <source>
        <dbReference type="Proteomes" id="UP001500547"/>
    </source>
</evidence>
<dbReference type="Gene3D" id="3.40.50.150">
    <property type="entry name" value="Vaccinia Virus protein VP39"/>
    <property type="match status" value="1"/>
</dbReference>
<keyword evidence="2 5" id="KW-0808">Transferase</keyword>
<keyword evidence="5" id="KW-0472">Membrane</keyword>
<keyword evidence="4 5" id="KW-0620">Polyamine biosynthesis</keyword>
<evidence type="ECO:0000256" key="5">
    <source>
        <dbReference type="HAMAP-Rule" id="MF_00198"/>
    </source>
</evidence>
<protein>
    <recommendedName>
        <fullName evidence="5">Polyamine aminopropyltransferase</fullName>
    </recommendedName>
    <alternativeName>
        <fullName evidence="5">Putrescine aminopropyltransferase</fullName>
        <shortName evidence="5">PAPT</shortName>
    </alternativeName>
    <alternativeName>
        <fullName evidence="5">Spermidine synthase</fullName>
        <shortName evidence="5">SPDS</shortName>
        <shortName evidence="5">SPDSY</shortName>
        <ecNumber evidence="5">2.5.1.16</ecNumber>
    </alternativeName>
</protein>
<keyword evidence="5" id="KW-1133">Transmembrane helix</keyword>
<dbReference type="InterPro" id="IPR030373">
    <property type="entry name" value="PABS_CS"/>
</dbReference>
<feature type="domain" description="PABS" evidence="7">
    <location>
        <begin position="205"/>
        <end position="444"/>
    </location>
</feature>
<dbReference type="HAMAP" id="MF_00198">
    <property type="entry name" value="Spermidine_synth"/>
    <property type="match status" value="1"/>
</dbReference>
<dbReference type="CDD" id="cd02440">
    <property type="entry name" value="AdoMet_MTases"/>
    <property type="match status" value="1"/>
</dbReference>
<dbReference type="InterPro" id="IPR030374">
    <property type="entry name" value="PABS"/>
</dbReference>
<feature type="transmembrane region" description="Helical" evidence="5">
    <location>
        <begin position="195"/>
        <end position="214"/>
    </location>
</feature>
<dbReference type="PROSITE" id="PS01330">
    <property type="entry name" value="PABS_1"/>
    <property type="match status" value="1"/>
</dbReference>
<comment type="pathway">
    <text evidence="5">Amine and polyamine biosynthesis; spermidine biosynthesis; spermidine from putrescine: step 1/1.</text>
</comment>
<feature type="transmembrane region" description="Helical" evidence="5">
    <location>
        <begin position="102"/>
        <end position="125"/>
    </location>
</feature>
<dbReference type="InterPro" id="IPR001045">
    <property type="entry name" value="Spermi_synthase"/>
</dbReference>
<evidence type="ECO:0000256" key="6">
    <source>
        <dbReference type="PROSITE-ProRule" id="PRU00354"/>
    </source>
</evidence>
<comment type="similarity">
    <text evidence="1 5">Belongs to the spermidine/spermine synthase family.</text>
</comment>
<comment type="caution">
    <text evidence="5">Lacks conserved residue(s) required for the propagation of feature annotation.</text>
</comment>